<protein>
    <submittedName>
        <fullName evidence="2">Putative secreted protein</fullName>
    </submittedName>
</protein>
<dbReference type="AlphaFoldDB" id="A0A090XAZ6"/>
<organism evidence="2">
    <name type="scientific">Ixodes ricinus</name>
    <name type="common">Common tick</name>
    <name type="synonym">Acarus ricinus</name>
    <dbReference type="NCBI Taxonomy" id="34613"/>
    <lineage>
        <taxon>Eukaryota</taxon>
        <taxon>Metazoa</taxon>
        <taxon>Ecdysozoa</taxon>
        <taxon>Arthropoda</taxon>
        <taxon>Chelicerata</taxon>
        <taxon>Arachnida</taxon>
        <taxon>Acari</taxon>
        <taxon>Parasitiformes</taxon>
        <taxon>Ixodida</taxon>
        <taxon>Ixodoidea</taxon>
        <taxon>Ixodidae</taxon>
        <taxon>Ixodinae</taxon>
        <taxon>Ixodes</taxon>
    </lineage>
</organism>
<proteinExistence type="evidence at transcript level"/>
<evidence type="ECO:0000256" key="1">
    <source>
        <dbReference type="SAM" id="SignalP"/>
    </source>
</evidence>
<reference evidence="2" key="1">
    <citation type="journal article" date="2015" name="PLoS Negl. Trop. Dis.">
        <title>Deep Sequencing Analysis of the Ixodes ricinus Haemocytome.</title>
        <authorList>
            <person name="Kotsyfakis M."/>
            <person name="Kopacek P."/>
            <person name="Franta Z."/>
            <person name="Pedra J.H."/>
            <person name="Ribeiro J.M."/>
        </authorList>
    </citation>
    <scope>NUCLEOTIDE SEQUENCE</scope>
</reference>
<sequence length="92" mass="10171">MNAFYRSSSFYAFLLTTLVITVSSELMENEAASEANPNAVGTPCSDSNNCGPALVLSGYCRRRHGRHEVARKNLKILQSALIIRGRRKKVVL</sequence>
<evidence type="ECO:0000313" key="2">
    <source>
        <dbReference type="EMBL" id="JAC93329.1"/>
    </source>
</evidence>
<dbReference type="EMBL" id="GBIH01001381">
    <property type="protein sequence ID" value="JAC93329.1"/>
    <property type="molecule type" value="mRNA"/>
</dbReference>
<feature type="signal peptide" evidence="1">
    <location>
        <begin position="1"/>
        <end position="24"/>
    </location>
</feature>
<feature type="chain" id="PRO_5001869036" evidence="1">
    <location>
        <begin position="25"/>
        <end position="92"/>
    </location>
</feature>
<accession>A0A090XAZ6</accession>
<name>A0A090XAZ6_IXORI</name>
<keyword evidence="1" id="KW-0732">Signal</keyword>